<dbReference type="PANTHER" id="PTHR11638:SF175">
    <property type="entry name" value="ATP-DEPENDENT CLP PROTEASE, ATP-BINDING SUBUNIT CLPC"/>
    <property type="match status" value="1"/>
</dbReference>
<evidence type="ECO:0000256" key="3">
    <source>
        <dbReference type="ARBA" id="ARBA00022840"/>
    </source>
</evidence>
<dbReference type="Gene3D" id="1.10.8.60">
    <property type="match status" value="2"/>
</dbReference>
<name>A0A1F5YSV2_9BACT</name>
<dbReference type="GO" id="GO:0016887">
    <property type="term" value="F:ATP hydrolysis activity"/>
    <property type="evidence" value="ECO:0007669"/>
    <property type="project" value="InterPro"/>
</dbReference>
<protein>
    <recommendedName>
        <fullName evidence="7">Clp R domain-containing protein</fullName>
    </recommendedName>
</protein>
<dbReference type="InterPro" id="IPR004176">
    <property type="entry name" value="Clp_R_N"/>
</dbReference>
<dbReference type="SUPFAM" id="SSF52540">
    <property type="entry name" value="P-loop containing nucleoside triphosphate hydrolases"/>
    <property type="match status" value="2"/>
</dbReference>
<dbReference type="PRINTS" id="PR00300">
    <property type="entry name" value="CLPPROTEASEA"/>
</dbReference>
<feature type="region of interest" description="Disordered" evidence="6">
    <location>
        <begin position="821"/>
        <end position="891"/>
    </location>
</feature>
<dbReference type="Gene3D" id="1.10.1780.10">
    <property type="entry name" value="Clp, N-terminal domain"/>
    <property type="match status" value="1"/>
</dbReference>
<dbReference type="GO" id="GO:0005737">
    <property type="term" value="C:cytoplasm"/>
    <property type="evidence" value="ECO:0007669"/>
    <property type="project" value="TreeGrafter"/>
</dbReference>
<dbReference type="InterPro" id="IPR003959">
    <property type="entry name" value="ATPase_AAA_core"/>
</dbReference>
<organism evidence="8 9">
    <name type="scientific">Candidatus Gottesmanbacteria bacterium RBG_16_37_8</name>
    <dbReference type="NCBI Taxonomy" id="1798371"/>
    <lineage>
        <taxon>Bacteria</taxon>
        <taxon>Candidatus Gottesmaniibacteriota</taxon>
    </lineage>
</organism>
<dbReference type="InterPro" id="IPR041546">
    <property type="entry name" value="ClpA/ClpB_AAA_lid"/>
</dbReference>
<dbReference type="InterPro" id="IPR019489">
    <property type="entry name" value="Clp_ATPase_C"/>
</dbReference>
<evidence type="ECO:0000256" key="2">
    <source>
        <dbReference type="ARBA" id="ARBA00022741"/>
    </source>
</evidence>
<accession>A0A1F5YSV2</accession>
<dbReference type="GO" id="GO:0034605">
    <property type="term" value="P:cellular response to heat"/>
    <property type="evidence" value="ECO:0007669"/>
    <property type="project" value="TreeGrafter"/>
</dbReference>
<dbReference type="SMART" id="SM00382">
    <property type="entry name" value="AAA"/>
    <property type="match status" value="2"/>
</dbReference>
<feature type="domain" description="Clp R" evidence="7">
    <location>
        <begin position="62"/>
        <end position="197"/>
    </location>
</feature>
<dbReference type="Pfam" id="PF17871">
    <property type="entry name" value="AAA_lid_9"/>
    <property type="match status" value="1"/>
</dbReference>
<evidence type="ECO:0000256" key="4">
    <source>
        <dbReference type="ARBA" id="ARBA00023186"/>
    </source>
</evidence>
<dbReference type="SUPFAM" id="SSF81923">
    <property type="entry name" value="Double Clp-N motif"/>
    <property type="match status" value="1"/>
</dbReference>
<dbReference type="SMART" id="SM01086">
    <property type="entry name" value="ClpB_D2-small"/>
    <property type="match status" value="1"/>
</dbReference>
<dbReference type="CDD" id="cd00009">
    <property type="entry name" value="AAA"/>
    <property type="match status" value="1"/>
</dbReference>
<evidence type="ECO:0000259" key="7">
    <source>
        <dbReference type="PROSITE" id="PS51903"/>
    </source>
</evidence>
<dbReference type="Gene3D" id="3.40.50.300">
    <property type="entry name" value="P-loop containing nucleotide triphosphate hydrolases"/>
    <property type="match status" value="2"/>
</dbReference>
<keyword evidence="4" id="KW-0143">Chaperone</keyword>
<proteinExistence type="predicted"/>
<dbReference type="CDD" id="cd19499">
    <property type="entry name" value="RecA-like_ClpB_Hsp104-like"/>
    <property type="match status" value="1"/>
</dbReference>
<dbReference type="InterPro" id="IPR050130">
    <property type="entry name" value="ClpA_ClpB"/>
</dbReference>
<keyword evidence="2" id="KW-0547">Nucleotide-binding</keyword>
<evidence type="ECO:0000313" key="9">
    <source>
        <dbReference type="Proteomes" id="UP000176665"/>
    </source>
</evidence>
<feature type="compositionally biased region" description="Polar residues" evidence="6">
    <location>
        <begin position="25"/>
        <end position="50"/>
    </location>
</feature>
<dbReference type="FunFam" id="3.40.50.300:FF:000010">
    <property type="entry name" value="Chaperone clpB 1, putative"/>
    <property type="match status" value="1"/>
</dbReference>
<dbReference type="PANTHER" id="PTHR11638">
    <property type="entry name" value="ATP-DEPENDENT CLP PROTEASE"/>
    <property type="match status" value="1"/>
</dbReference>
<dbReference type="InterPro" id="IPR027417">
    <property type="entry name" value="P-loop_NTPase"/>
</dbReference>
<dbReference type="Pfam" id="PF10431">
    <property type="entry name" value="ClpB_D2-small"/>
    <property type="match status" value="1"/>
</dbReference>
<reference evidence="8 9" key="1">
    <citation type="journal article" date="2016" name="Nat. Commun.">
        <title>Thousands of microbial genomes shed light on interconnected biogeochemical processes in an aquifer system.</title>
        <authorList>
            <person name="Anantharaman K."/>
            <person name="Brown C.T."/>
            <person name="Hug L.A."/>
            <person name="Sharon I."/>
            <person name="Castelle C.J."/>
            <person name="Probst A.J."/>
            <person name="Thomas B.C."/>
            <person name="Singh A."/>
            <person name="Wilkins M.J."/>
            <person name="Karaoz U."/>
            <person name="Brodie E.L."/>
            <person name="Williams K.H."/>
            <person name="Hubbard S.S."/>
            <person name="Banfield J.F."/>
        </authorList>
    </citation>
    <scope>NUCLEOTIDE SEQUENCE [LARGE SCALE GENOMIC DNA]</scope>
</reference>
<keyword evidence="1 5" id="KW-0677">Repeat</keyword>
<dbReference type="Pfam" id="PF00004">
    <property type="entry name" value="AAA"/>
    <property type="match status" value="1"/>
</dbReference>
<feature type="compositionally biased region" description="Polar residues" evidence="6">
    <location>
        <begin position="861"/>
        <end position="871"/>
    </location>
</feature>
<comment type="caution">
    <text evidence="8">The sequence shown here is derived from an EMBL/GenBank/DDBJ whole genome shotgun (WGS) entry which is preliminary data.</text>
</comment>
<dbReference type="Proteomes" id="UP000176665">
    <property type="component" value="Unassembled WGS sequence"/>
</dbReference>
<dbReference type="EMBL" id="MFJA01000034">
    <property type="protein sequence ID" value="OGG03280.1"/>
    <property type="molecule type" value="Genomic_DNA"/>
</dbReference>
<dbReference type="InterPro" id="IPR003593">
    <property type="entry name" value="AAA+_ATPase"/>
</dbReference>
<sequence length="891" mass="98143">MLGNLFSKKHEPAVPQQGEPDVIEPTSNPPVGTDQVSNVAPSSGQIVSSGMQPTQRADLSILSHLDSRCQTILNQAQDEAKRIRQALIEPDQLLFGLLYDGDIFNLMSNFSVDVSKLSHELQGREKVGTFTGQPTLSEDSKKVFENAYSMVKGRGVEFISPEDLLLSLFSFSTSSVLETAGIKKEKIEEQLSKSSTFVYGKKSSLERYGIDLTNEAKEGKLDPITGRDREVERLIHILLRRTKNNPIIIGEAGVGKTAIVEGLASDIALGKAPKDLENKKIIQLDLSSLVAGASHRGEFEERLRAVIKETQAAGNVILFIDEIHAIIGAGDTEGALDASNIIKPFLARGQLQVVGTTTTAEYRKYFEKDKAFERRFQPVIADEPTEEVAIEMLKVLKPKYEAFHKVTITEEAISSAVKLSKRYIGERYLPDKAVDLLDEAAAEVRLELNEGKRGDSQIKQPDIEKVVSNWTGIPITKLTENESEKLLHLEEIIHKRLINQQNAVTTVAEAVRRGRIGLSSANRPIASFIFLGPTGVGKTELAKTLAEVLFGKEDATIRLDMSEYMEKHEVAKLIGAPPGYVGYEEGGQLTEAVRIKPYSIVLLDEIEKAHPDVFNILLQLLEDGRLTDNKGNTISFKNTIVIATSNIGSALIQQQLTSVVDSAADKKAAKEPASFTEASKDKKDSLDKSEEIKKKFEELTKVLIGELRKFFKPELLNRFDGVVVFEPLTEKDMTEVARLGINSTRKLLQMQGIDLGITDTAVAQLAKEGYDPIYGARPLRRLIQSGIENPIAILIINKTFIQGDKILINFDSKKEEFTFAKAPPEPKQGGAQAPTQNQPPGLIQNQKQQGQQQSLNGQPQAENAFNSNSIPQAPPLPIQNTQDGTQMEPVK</sequence>
<dbReference type="InterPro" id="IPR001270">
    <property type="entry name" value="ClpA/B"/>
</dbReference>
<gene>
    <name evidence="8" type="ORF">A2W14_00370</name>
</gene>
<dbReference type="InterPro" id="IPR018368">
    <property type="entry name" value="ClpA/B_CS1"/>
</dbReference>
<dbReference type="Pfam" id="PF02861">
    <property type="entry name" value="Clp_N"/>
    <property type="match status" value="1"/>
</dbReference>
<evidence type="ECO:0000313" key="8">
    <source>
        <dbReference type="EMBL" id="OGG03280.1"/>
    </source>
</evidence>
<dbReference type="InterPro" id="IPR036628">
    <property type="entry name" value="Clp_N_dom_sf"/>
</dbReference>
<evidence type="ECO:0000256" key="1">
    <source>
        <dbReference type="ARBA" id="ARBA00022737"/>
    </source>
</evidence>
<evidence type="ECO:0000256" key="5">
    <source>
        <dbReference type="PROSITE-ProRule" id="PRU01251"/>
    </source>
</evidence>
<feature type="region of interest" description="Disordered" evidence="6">
    <location>
        <begin position="1"/>
        <end position="50"/>
    </location>
</feature>
<dbReference type="GO" id="GO:0005524">
    <property type="term" value="F:ATP binding"/>
    <property type="evidence" value="ECO:0007669"/>
    <property type="project" value="UniProtKB-KW"/>
</dbReference>
<dbReference type="PROSITE" id="PS51903">
    <property type="entry name" value="CLP_R"/>
    <property type="match status" value="1"/>
</dbReference>
<feature type="compositionally biased region" description="Low complexity" evidence="6">
    <location>
        <begin position="844"/>
        <end position="860"/>
    </location>
</feature>
<dbReference type="Pfam" id="PF07724">
    <property type="entry name" value="AAA_2"/>
    <property type="match status" value="1"/>
</dbReference>
<dbReference type="AlphaFoldDB" id="A0A1F5YSV2"/>
<dbReference type="STRING" id="1798371.A2W14_00370"/>
<keyword evidence="3" id="KW-0067">ATP-binding</keyword>
<dbReference type="PROSITE" id="PS00870">
    <property type="entry name" value="CLPAB_1"/>
    <property type="match status" value="1"/>
</dbReference>
<evidence type="ECO:0000256" key="6">
    <source>
        <dbReference type="SAM" id="MobiDB-lite"/>
    </source>
</evidence>